<organism evidence="3 4">
    <name type="scientific">Kaistella flava</name>
    <name type="common">ex Peng et al. 2021</name>
    <dbReference type="NCBI Taxonomy" id="2038776"/>
    <lineage>
        <taxon>Bacteria</taxon>
        <taxon>Pseudomonadati</taxon>
        <taxon>Bacteroidota</taxon>
        <taxon>Flavobacteriia</taxon>
        <taxon>Flavobacteriales</taxon>
        <taxon>Weeksellaceae</taxon>
        <taxon>Chryseobacterium group</taxon>
        <taxon>Kaistella</taxon>
    </lineage>
</organism>
<proteinExistence type="predicted"/>
<gene>
    <name evidence="3" type="ORF">Q73A0000_07920</name>
</gene>
<dbReference type="AlphaFoldDB" id="A0A7M2Y8Y6"/>
<dbReference type="PANTHER" id="PTHR30523">
    <property type="entry name" value="PHOSPHOENOLPYRUVATE CARBOXYLASE"/>
    <property type="match status" value="1"/>
</dbReference>
<comment type="function">
    <text evidence="1">Forms oxaloacetate, a four-carbon dicarboxylic acid source for the tricarboxylic acid cycle.</text>
</comment>
<dbReference type="KEGG" id="kfa:Q73A0000_07920"/>
<dbReference type="InterPro" id="IPR015813">
    <property type="entry name" value="Pyrv/PenolPyrv_kinase-like_dom"/>
</dbReference>
<sequence>MLHEEKKEKFRQLVENKFQIYNSLFMSLPYDKMSNIGMLLPFLYEESKAGYEAGKSPEEIVEEFFSKHTELKTEEQKTELLFKIIQYIERQVVLYDSTEDAAFPKLHSDSDAGTILQLHERALQEHQLDATRKKLKDFAIKVVFTAHPTQFYPNSVQRILHDLRSAINSDSITEIDMLLQQLGKTPFLNKEKPSPLDEALSIIFYLRYVYYDTIGELYKKLKNSFSTQNFTPAQNVIQMGFWPGGDRDGNPFVTAEITQQVAQELHLSILKSYYAHLKKLRRRLSFRGVSEVLDKLSDDLYDAIFKEEVDISADQILIKIEEAENILVEQHNGLFKNLLEDFKDRVKIFGTHFATLDIRQDSRVHQEVIDTIIAKKSGLNSETSSVEEKLNWLLNTDLVLDPNEFEGITKDTLQNVYNIKGIQQKNGQRGMNRYIISNSDHIKEVLNVYALFRLCGYKEEDINMDIVPLFETMEGLDAGENVMKQLYELPVYKKHLERRGNAQTIMLGFSDGTKDGGYLKANWEIYETKEQLTKISDQYGIKVIFFDGRGGPPARGGGKTHDFYASQGKTIANHQIELTVQGQTITSVFGNKDQAKYNFEQLLTAGIENDVFKNAKKDLSESERKLIEELAEISYKKYSDLKAHPRFVPYLQEMSTLEYYGKTNIGSRPTKRGGDGELKFEDLRAIPFVGSWSQLKQNVPGFFGFGFALKELENQGRFDEVKSLYKGYDFFKTLVLNSMMSMNKSYFPLTFYMKKNEKFGKFWTILFEEYNLSKEMMLELTGFHELMEEEPLSRMSVKIREKIVLPLLSIQQYALIKIQKEEGNRSAYEKLVMRSLFGNINASRNSA</sequence>
<keyword evidence="4" id="KW-1185">Reference proteome</keyword>
<evidence type="ECO:0000256" key="2">
    <source>
        <dbReference type="ARBA" id="ARBA00022419"/>
    </source>
</evidence>
<dbReference type="PANTHER" id="PTHR30523:SF6">
    <property type="entry name" value="PHOSPHOENOLPYRUVATE CARBOXYLASE"/>
    <property type="match status" value="1"/>
</dbReference>
<dbReference type="Proteomes" id="UP000594195">
    <property type="component" value="Chromosome"/>
</dbReference>
<evidence type="ECO:0000256" key="1">
    <source>
        <dbReference type="ARBA" id="ARBA00003670"/>
    </source>
</evidence>
<dbReference type="GO" id="GO:0005829">
    <property type="term" value="C:cytosol"/>
    <property type="evidence" value="ECO:0007669"/>
    <property type="project" value="TreeGrafter"/>
</dbReference>
<dbReference type="PRINTS" id="PR00150">
    <property type="entry name" value="PEPCARBXLASE"/>
</dbReference>
<reference evidence="3 4" key="1">
    <citation type="submission" date="2019-05" db="EMBL/GenBank/DDBJ databases">
        <title>Chryseobacterium sp. isolated from King George Island, maritime Antarctica.</title>
        <authorList>
            <person name="Peng X."/>
        </authorList>
    </citation>
    <scope>NUCLEOTIDE SEQUENCE [LARGE SCALE GENOMIC DNA]</scope>
    <source>
        <strain evidence="3 4">7-3A</strain>
    </source>
</reference>
<dbReference type="InterPro" id="IPR021135">
    <property type="entry name" value="PEP_COase"/>
</dbReference>
<dbReference type="GO" id="GO:0006099">
    <property type="term" value="P:tricarboxylic acid cycle"/>
    <property type="evidence" value="ECO:0007669"/>
    <property type="project" value="InterPro"/>
</dbReference>
<evidence type="ECO:0000313" key="4">
    <source>
        <dbReference type="Proteomes" id="UP000594195"/>
    </source>
</evidence>
<keyword evidence="3" id="KW-0670">Pyruvate</keyword>
<dbReference type="EMBL" id="CP040442">
    <property type="protein sequence ID" value="QOW10299.1"/>
    <property type="molecule type" value="Genomic_DNA"/>
</dbReference>
<accession>A0A7M2Y8Y6</accession>
<evidence type="ECO:0000313" key="3">
    <source>
        <dbReference type="EMBL" id="QOW10299.1"/>
    </source>
</evidence>
<dbReference type="RefSeq" id="WP_193813528.1">
    <property type="nucleotide sequence ID" value="NZ_CP040442.1"/>
</dbReference>
<name>A0A7M2Y8Y6_9FLAO</name>
<dbReference type="GO" id="GO:0015977">
    <property type="term" value="P:carbon fixation"/>
    <property type="evidence" value="ECO:0007669"/>
    <property type="project" value="InterPro"/>
</dbReference>
<dbReference type="Pfam" id="PF00311">
    <property type="entry name" value="PEPcase"/>
    <property type="match status" value="2"/>
</dbReference>
<protein>
    <recommendedName>
        <fullName evidence="2">Phosphoenolpyruvate carboxylase</fullName>
    </recommendedName>
</protein>
<dbReference type="GO" id="GO:0008964">
    <property type="term" value="F:phosphoenolpyruvate carboxylase activity"/>
    <property type="evidence" value="ECO:0007669"/>
    <property type="project" value="InterPro"/>
</dbReference>
<dbReference type="SUPFAM" id="SSF51621">
    <property type="entry name" value="Phosphoenolpyruvate/pyruvate domain"/>
    <property type="match status" value="1"/>
</dbReference>